<dbReference type="EMBL" id="HBUF01000124">
    <property type="protein sequence ID" value="CAG6605639.1"/>
    <property type="molecule type" value="Transcribed_RNA"/>
</dbReference>
<sequence length="182" mass="19555">MSSLLTWLTGLISVVFLIPGGSYALFDFQTPRCDLPSIDHASQLIDVLGDGEKLTVCRQPRPDDLCPNVGPADEACKSIARAVGGVRNVSCSHPNTCAFLVKAPIQAPNTPGYAYITLCTPDFIGVIFPCSENNLVIANPFWKGVYQSNEASTSTTNFGIDLPRKPSSPRTPNVDDNPVWAS</sequence>
<evidence type="ECO:0000313" key="3">
    <source>
        <dbReference type="EMBL" id="CAG6605641.1"/>
    </source>
</evidence>
<feature type="signal peptide" evidence="2">
    <location>
        <begin position="1"/>
        <end position="24"/>
    </location>
</feature>
<organism evidence="3">
    <name type="scientific">Cacopsylla melanoneura</name>
    <dbReference type="NCBI Taxonomy" id="428564"/>
    <lineage>
        <taxon>Eukaryota</taxon>
        <taxon>Metazoa</taxon>
        <taxon>Ecdysozoa</taxon>
        <taxon>Arthropoda</taxon>
        <taxon>Hexapoda</taxon>
        <taxon>Insecta</taxon>
        <taxon>Pterygota</taxon>
        <taxon>Neoptera</taxon>
        <taxon>Paraneoptera</taxon>
        <taxon>Hemiptera</taxon>
        <taxon>Sternorrhyncha</taxon>
        <taxon>Psylloidea</taxon>
        <taxon>Psyllidae</taxon>
        <taxon>Psyllinae</taxon>
        <taxon>Cacopsylla</taxon>
    </lineage>
</organism>
<dbReference type="AlphaFoldDB" id="A0A8D8LI07"/>
<accession>A0A8D8LI07</accession>
<proteinExistence type="predicted"/>
<reference evidence="3" key="1">
    <citation type="submission" date="2021-05" db="EMBL/GenBank/DDBJ databases">
        <authorList>
            <person name="Alioto T."/>
            <person name="Alioto T."/>
            <person name="Gomez Garrido J."/>
        </authorList>
    </citation>
    <scope>NUCLEOTIDE SEQUENCE</scope>
</reference>
<evidence type="ECO:0000256" key="2">
    <source>
        <dbReference type="SAM" id="SignalP"/>
    </source>
</evidence>
<feature type="region of interest" description="Disordered" evidence="1">
    <location>
        <begin position="157"/>
        <end position="182"/>
    </location>
</feature>
<dbReference type="EMBL" id="HBUF01000125">
    <property type="protein sequence ID" value="CAG6605641.1"/>
    <property type="molecule type" value="Transcribed_RNA"/>
</dbReference>
<evidence type="ECO:0000256" key="1">
    <source>
        <dbReference type="SAM" id="MobiDB-lite"/>
    </source>
</evidence>
<protein>
    <submittedName>
        <fullName evidence="3">Uncharacterized protein</fullName>
    </submittedName>
</protein>
<keyword evidence="2" id="KW-0732">Signal</keyword>
<feature type="chain" id="PRO_5036428320" evidence="2">
    <location>
        <begin position="25"/>
        <end position="182"/>
    </location>
</feature>
<name>A0A8D8LI07_9HEMI</name>